<evidence type="ECO:0000256" key="2">
    <source>
        <dbReference type="ARBA" id="ARBA00008520"/>
    </source>
</evidence>
<dbReference type="PANTHER" id="PTHR43649:SF34">
    <property type="entry name" value="ABC TRANSPORTER PERIPLASMIC-BINDING PROTEIN YCJN-RELATED"/>
    <property type="match status" value="1"/>
</dbReference>
<organism evidence="6 7">
    <name type="scientific">Rhodoferax potami</name>
    <dbReference type="NCBI Taxonomy" id="3068338"/>
    <lineage>
        <taxon>Bacteria</taxon>
        <taxon>Pseudomonadati</taxon>
        <taxon>Pseudomonadota</taxon>
        <taxon>Betaproteobacteria</taxon>
        <taxon>Burkholderiales</taxon>
        <taxon>Comamonadaceae</taxon>
        <taxon>Rhodoferax</taxon>
    </lineage>
</organism>
<feature type="chain" id="PRO_5046274840" evidence="5">
    <location>
        <begin position="29"/>
        <end position="450"/>
    </location>
</feature>
<comment type="subcellular location">
    <subcellularLocation>
        <location evidence="1">Periplasm</location>
    </subcellularLocation>
</comment>
<dbReference type="RefSeq" id="WP_313875533.1">
    <property type="nucleotide sequence ID" value="NZ_JAVBIK010000001.1"/>
</dbReference>
<evidence type="ECO:0000313" key="6">
    <source>
        <dbReference type="EMBL" id="MDT7519884.1"/>
    </source>
</evidence>
<keyword evidence="3" id="KW-0813">Transport</keyword>
<evidence type="ECO:0000256" key="3">
    <source>
        <dbReference type="ARBA" id="ARBA00022448"/>
    </source>
</evidence>
<dbReference type="Pfam" id="PF01547">
    <property type="entry name" value="SBP_bac_1"/>
    <property type="match status" value="1"/>
</dbReference>
<dbReference type="SUPFAM" id="SSF53850">
    <property type="entry name" value="Periplasmic binding protein-like II"/>
    <property type="match status" value="1"/>
</dbReference>
<dbReference type="InterPro" id="IPR050490">
    <property type="entry name" value="Bact_solute-bd_prot1"/>
</dbReference>
<evidence type="ECO:0000256" key="5">
    <source>
        <dbReference type="SAM" id="SignalP"/>
    </source>
</evidence>
<feature type="signal peptide" evidence="5">
    <location>
        <begin position="1"/>
        <end position="28"/>
    </location>
</feature>
<protein>
    <submittedName>
        <fullName evidence="6">Extracellular solute-binding protein</fullName>
    </submittedName>
</protein>
<proteinExistence type="inferred from homology"/>
<accession>A0ABU3KRK6</accession>
<dbReference type="PANTHER" id="PTHR43649">
    <property type="entry name" value="ARABINOSE-BINDING PROTEIN-RELATED"/>
    <property type="match status" value="1"/>
</dbReference>
<comment type="similarity">
    <text evidence="2">Belongs to the bacterial solute-binding protein 1 family.</text>
</comment>
<evidence type="ECO:0000256" key="4">
    <source>
        <dbReference type="ARBA" id="ARBA00022729"/>
    </source>
</evidence>
<dbReference type="Gene3D" id="3.40.190.10">
    <property type="entry name" value="Periplasmic binding protein-like II"/>
    <property type="match status" value="2"/>
</dbReference>
<sequence>MISQSFLSTRRRRLIGSGALAVFGSAFARASNAADDRFARFSGQTVSFCVPDHPHYDAMLRLLPQFTAETGIKVNVARENILRMKHVQLAGMAKPQSEFDLVTYIVTWKSEFVKKNLLLPLESFFKDKQLADPDYAFGDLVPRYVQNIGLVGGPKGYLPGPGARLYGLPYGAETSVLAYRRDVFEKHGFAPPRTYAELSALLAPLRERTGMAALTSRGQSGHNCVHAWLLHLNALGGQVFDERWMPLFHKAPGVQALQLLKHIADTGPKGMANFSYNDMLSSFLQGESAMYLDSTAVFGAVRNSPVSKIEGKVSYVLHPKGVQYASQSGGLGLAIPRTSARAEASFLLMQWLTSKAQDKAVVRLGGGPTRVSTMEDVSLVRMFPEFVTLKEQLRYASPDWRPIIPEWDEINTGPLGAAVHQGLTGAKPAILALGDIVRRVNEIMTAAGYR</sequence>
<name>A0ABU3KRK6_9BURK</name>
<comment type="caution">
    <text evidence="6">The sequence shown here is derived from an EMBL/GenBank/DDBJ whole genome shotgun (WGS) entry which is preliminary data.</text>
</comment>
<reference evidence="6 7" key="1">
    <citation type="submission" date="2023-08" db="EMBL/GenBank/DDBJ databases">
        <title>Rhodoferax potami sp. nov. and Rhodoferax mekongensis sp. nov., isolated from the Mekong River in Thailand.</title>
        <authorList>
            <person name="Kitikhun S."/>
            <person name="Charoenyingcharoen P."/>
            <person name="Siriarchawattana P."/>
            <person name="Likhitrattanapisal S."/>
            <person name="Nilsakha T."/>
            <person name="Chanpet A."/>
            <person name="Rattanawaree P."/>
            <person name="Ingsriswang S."/>
        </authorList>
    </citation>
    <scope>NUCLEOTIDE SEQUENCE [LARGE SCALE GENOMIC DNA]</scope>
    <source>
        <strain evidence="6 7">TBRC 17660</strain>
    </source>
</reference>
<keyword evidence="7" id="KW-1185">Reference proteome</keyword>
<evidence type="ECO:0000256" key="1">
    <source>
        <dbReference type="ARBA" id="ARBA00004418"/>
    </source>
</evidence>
<dbReference type="Proteomes" id="UP001321700">
    <property type="component" value="Unassembled WGS sequence"/>
</dbReference>
<dbReference type="InterPro" id="IPR006059">
    <property type="entry name" value="SBP"/>
</dbReference>
<dbReference type="EMBL" id="JAVBIK010000001">
    <property type="protein sequence ID" value="MDT7519884.1"/>
    <property type="molecule type" value="Genomic_DNA"/>
</dbReference>
<evidence type="ECO:0000313" key="7">
    <source>
        <dbReference type="Proteomes" id="UP001321700"/>
    </source>
</evidence>
<keyword evidence="4 5" id="KW-0732">Signal</keyword>
<gene>
    <name evidence="6" type="ORF">RAE19_14395</name>
</gene>